<dbReference type="CDD" id="cd12797">
    <property type="entry name" value="M23_peptidase"/>
    <property type="match status" value="1"/>
</dbReference>
<gene>
    <name evidence="3" type="ORF">R3P82_13830</name>
</gene>
<dbReference type="Pfam" id="PF01551">
    <property type="entry name" value="Peptidase_M23"/>
    <property type="match status" value="1"/>
</dbReference>
<dbReference type="AlphaFoldDB" id="A0AAE4QXK7"/>
<dbReference type="InterPro" id="IPR011055">
    <property type="entry name" value="Dup_hybrid_motif"/>
</dbReference>
<name>A0AAE4QXK7_9ACTN</name>
<feature type="region of interest" description="Disordered" evidence="1">
    <location>
        <begin position="141"/>
        <end position="179"/>
    </location>
</feature>
<dbReference type="InterPro" id="IPR050570">
    <property type="entry name" value="Cell_wall_metabolism_enzyme"/>
</dbReference>
<dbReference type="EC" id="3.4.24.-" evidence="3"/>
<comment type="caution">
    <text evidence="3">The sequence shown here is derived from an EMBL/GenBank/DDBJ whole genome shotgun (WGS) entry which is preliminary data.</text>
</comment>
<dbReference type="Gene3D" id="2.70.70.10">
    <property type="entry name" value="Glucose Permease (Domain IIA)"/>
    <property type="match status" value="1"/>
</dbReference>
<dbReference type="GO" id="GO:0009253">
    <property type="term" value="P:peptidoglycan catabolic process"/>
    <property type="evidence" value="ECO:0007669"/>
    <property type="project" value="InterPro"/>
</dbReference>
<keyword evidence="3" id="KW-0378">Hydrolase</keyword>
<dbReference type="GO" id="GO:0008745">
    <property type="term" value="F:N-acetylmuramoyl-L-alanine amidase activity"/>
    <property type="evidence" value="ECO:0007669"/>
    <property type="project" value="InterPro"/>
</dbReference>
<dbReference type="GO" id="GO:0004222">
    <property type="term" value="F:metalloendopeptidase activity"/>
    <property type="evidence" value="ECO:0007669"/>
    <property type="project" value="TreeGrafter"/>
</dbReference>
<evidence type="ECO:0000313" key="4">
    <source>
        <dbReference type="Proteomes" id="UP001185873"/>
    </source>
</evidence>
<accession>A0AAE4QXK7</accession>
<protein>
    <submittedName>
        <fullName evidence="3">M23 family metallopeptidase</fullName>
        <ecNumber evidence="3">3.4.24.-</ecNumber>
    </submittedName>
</protein>
<dbReference type="EMBL" id="JAWLKJ010000003">
    <property type="protein sequence ID" value="MDV6300181.1"/>
    <property type="molecule type" value="Genomic_DNA"/>
</dbReference>
<dbReference type="PANTHER" id="PTHR21666:SF286">
    <property type="entry name" value="LIPOPROTEIN NLPD"/>
    <property type="match status" value="1"/>
</dbReference>
<dbReference type="PANTHER" id="PTHR21666">
    <property type="entry name" value="PEPTIDASE-RELATED"/>
    <property type="match status" value="1"/>
</dbReference>
<dbReference type="Proteomes" id="UP001185873">
    <property type="component" value="Unassembled WGS sequence"/>
</dbReference>
<feature type="compositionally biased region" description="Pro residues" evidence="1">
    <location>
        <begin position="146"/>
        <end position="162"/>
    </location>
</feature>
<evidence type="ECO:0000259" key="2">
    <source>
        <dbReference type="Pfam" id="PF01551"/>
    </source>
</evidence>
<dbReference type="SUPFAM" id="SSF51261">
    <property type="entry name" value="Duplicated hybrid motif"/>
    <property type="match status" value="1"/>
</dbReference>
<sequence>MPRFWPLKKGTYTISSRFAGRTNPVTGRAENHSGTDFAARDGTPFYACAGGTVQYIGPASGYGQWIVIDHPASEGGGCSEYGHMWNSFATGLKLGDRVKAGQLIGYVGSNGQSTGPHLHLTVWEYGHGGRRIDPETWLRDAAWPESPTPPVQPPPSKGPPVQPSTTYTQLTNIDRGPRDPGTVPLIAIHTYECPRESGERALRNRANYQQTSGTGSYNVLVSADGKSLRANDDNYTPCASLPTGDRLGFHLSFLAYAADSRETWLKHDAQLREAARICAQWCRNHGHEVRRLSVPEVQGRRVRGFCSHGDISVAFRESTHTDPGKNFPWDVFLRYVTEHMTGTAGQGKDWLAMATEADLRRIVREEIAAYCGPIGHDVKRLAVQMGMDADDAGFGKVPGWKQTGHRSFIDSVAAVGAQLGVPRMTDTLPELPAGARNPKLKG</sequence>
<dbReference type="Gene3D" id="3.40.80.10">
    <property type="entry name" value="Peptidoglycan recognition protein-like"/>
    <property type="match status" value="1"/>
</dbReference>
<dbReference type="RefSeq" id="WP_317470729.1">
    <property type="nucleotide sequence ID" value="NZ_JAWLKJ010000003.1"/>
</dbReference>
<evidence type="ECO:0000313" key="3">
    <source>
        <dbReference type="EMBL" id="MDV6300181.1"/>
    </source>
</evidence>
<evidence type="ECO:0000256" key="1">
    <source>
        <dbReference type="SAM" id="MobiDB-lite"/>
    </source>
</evidence>
<dbReference type="InterPro" id="IPR036505">
    <property type="entry name" value="Amidase/PGRP_sf"/>
</dbReference>
<feature type="domain" description="M23ase beta-sheet core" evidence="2">
    <location>
        <begin position="31"/>
        <end position="134"/>
    </location>
</feature>
<reference evidence="3" key="1">
    <citation type="submission" date="2023-10" db="EMBL/GenBank/DDBJ databases">
        <title>Development of a sustainable strategy for remediation of hydrocarbon-contaminated territories based on the waste exchange concept.</title>
        <authorList>
            <person name="Krivoruchko A."/>
        </authorList>
    </citation>
    <scope>NUCLEOTIDE SEQUENCE</scope>
    <source>
        <strain evidence="3">IEGM 1175</strain>
    </source>
</reference>
<organism evidence="3 4">
    <name type="scientific">Dietzia maris</name>
    <dbReference type="NCBI Taxonomy" id="37915"/>
    <lineage>
        <taxon>Bacteria</taxon>
        <taxon>Bacillati</taxon>
        <taxon>Actinomycetota</taxon>
        <taxon>Actinomycetes</taxon>
        <taxon>Mycobacteriales</taxon>
        <taxon>Dietziaceae</taxon>
        <taxon>Dietzia</taxon>
    </lineage>
</organism>
<dbReference type="SUPFAM" id="SSF55846">
    <property type="entry name" value="N-acetylmuramoyl-L-alanine amidase-like"/>
    <property type="match status" value="1"/>
</dbReference>
<proteinExistence type="predicted"/>
<dbReference type="InterPro" id="IPR016047">
    <property type="entry name" value="M23ase_b-sheet_dom"/>
</dbReference>